<dbReference type="SUPFAM" id="SSF141868">
    <property type="entry name" value="EAL domain-like"/>
    <property type="match status" value="1"/>
</dbReference>
<evidence type="ECO:0000256" key="3">
    <source>
        <dbReference type="ARBA" id="ARBA00022989"/>
    </source>
</evidence>
<dbReference type="SMART" id="SM00052">
    <property type="entry name" value="EAL"/>
    <property type="match status" value="1"/>
</dbReference>
<comment type="subcellular location">
    <subcellularLocation>
        <location evidence="1">Membrane</location>
    </subcellularLocation>
</comment>
<keyword evidence="5" id="KW-0175">Coiled coil</keyword>
<dbReference type="GO" id="GO:0016020">
    <property type="term" value="C:membrane"/>
    <property type="evidence" value="ECO:0007669"/>
    <property type="project" value="UniProtKB-SubCell"/>
</dbReference>
<dbReference type="InterPro" id="IPR029787">
    <property type="entry name" value="Nucleotide_cyclase"/>
</dbReference>
<dbReference type="InterPro" id="IPR000014">
    <property type="entry name" value="PAS"/>
</dbReference>
<dbReference type="InterPro" id="IPR042240">
    <property type="entry name" value="CHASE_sf"/>
</dbReference>
<dbReference type="Pfam" id="PF03924">
    <property type="entry name" value="CHASE"/>
    <property type="match status" value="1"/>
</dbReference>
<evidence type="ECO:0000313" key="12">
    <source>
        <dbReference type="Proteomes" id="UP000295097"/>
    </source>
</evidence>
<dbReference type="PROSITE" id="PS50883">
    <property type="entry name" value="EAL"/>
    <property type="match status" value="1"/>
</dbReference>
<dbReference type="Pfam" id="PF00990">
    <property type="entry name" value="GGDEF"/>
    <property type="match status" value="1"/>
</dbReference>
<dbReference type="InterPro" id="IPR000160">
    <property type="entry name" value="GGDEF_dom"/>
</dbReference>
<keyword evidence="3 6" id="KW-1133">Transmembrane helix</keyword>
<dbReference type="Gene3D" id="3.30.70.270">
    <property type="match status" value="1"/>
</dbReference>
<dbReference type="PANTHER" id="PTHR44757">
    <property type="entry name" value="DIGUANYLATE CYCLASE DGCP"/>
    <property type="match status" value="1"/>
</dbReference>
<keyword evidence="2 6" id="KW-0812">Transmembrane</keyword>
<protein>
    <submittedName>
        <fullName evidence="11">Periplasmic sensor diguanylate cyclase/phosphodiesterase</fullName>
    </submittedName>
</protein>
<dbReference type="CDD" id="cd01949">
    <property type="entry name" value="GGDEF"/>
    <property type="match status" value="1"/>
</dbReference>
<proteinExistence type="predicted"/>
<evidence type="ECO:0000313" key="11">
    <source>
        <dbReference type="EMBL" id="TCT40354.1"/>
    </source>
</evidence>
<dbReference type="Gene3D" id="3.20.20.450">
    <property type="entry name" value="EAL domain"/>
    <property type="match status" value="1"/>
</dbReference>
<dbReference type="InterPro" id="IPR052155">
    <property type="entry name" value="Biofilm_reg_signaling"/>
</dbReference>
<name>A0A4R3P1T2_9HYPH</name>
<evidence type="ECO:0000256" key="1">
    <source>
        <dbReference type="ARBA" id="ARBA00004370"/>
    </source>
</evidence>
<feature type="domain" description="CHASE" evidence="8">
    <location>
        <begin position="118"/>
        <end position="252"/>
    </location>
</feature>
<feature type="domain" description="GGDEF" evidence="10">
    <location>
        <begin position="489"/>
        <end position="623"/>
    </location>
</feature>
<dbReference type="CDD" id="cd01948">
    <property type="entry name" value="EAL"/>
    <property type="match status" value="1"/>
</dbReference>
<evidence type="ECO:0000256" key="5">
    <source>
        <dbReference type="SAM" id="Coils"/>
    </source>
</evidence>
<comment type="caution">
    <text evidence="11">The sequence shown here is derived from an EMBL/GenBank/DDBJ whole genome shotgun (WGS) entry which is preliminary data.</text>
</comment>
<dbReference type="OrthoDB" id="9814202at2"/>
<reference evidence="11 12" key="1">
    <citation type="submission" date="2019-03" db="EMBL/GenBank/DDBJ databases">
        <title>Freshwater and sediment microbial communities from various areas in North America, analyzing microbe dynamics in response to fracking.</title>
        <authorList>
            <person name="Lamendella R."/>
        </authorList>
    </citation>
    <scope>NUCLEOTIDE SEQUENCE [LARGE SCALE GENOMIC DNA]</scope>
    <source>
        <strain evidence="11 12">175.2</strain>
    </source>
</reference>
<dbReference type="Proteomes" id="UP000295097">
    <property type="component" value="Unassembled WGS sequence"/>
</dbReference>
<dbReference type="SMART" id="SM00267">
    <property type="entry name" value="GGDEF"/>
    <property type="match status" value="1"/>
</dbReference>
<dbReference type="InterPro" id="IPR035965">
    <property type="entry name" value="PAS-like_dom_sf"/>
</dbReference>
<dbReference type="Gene3D" id="3.30.450.350">
    <property type="entry name" value="CHASE domain"/>
    <property type="match status" value="1"/>
</dbReference>
<dbReference type="InterPro" id="IPR000700">
    <property type="entry name" value="PAS-assoc_C"/>
</dbReference>
<feature type="domain" description="PAC" evidence="7">
    <location>
        <begin position="386"/>
        <end position="437"/>
    </location>
</feature>
<dbReference type="InterPro" id="IPR001633">
    <property type="entry name" value="EAL_dom"/>
</dbReference>
<dbReference type="Pfam" id="PF00563">
    <property type="entry name" value="EAL"/>
    <property type="match status" value="1"/>
</dbReference>
<evidence type="ECO:0000259" key="7">
    <source>
        <dbReference type="PROSITE" id="PS50113"/>
    </source>
</evidence>
<dbReference type="PROSITE" id="PS50839">
    <property type="entry name" value="CHASE"/>
    <property type="match status" value="1"/>
</dbReference>
<dbReference type="GO" id="GO:0003824">
    <property type="term" value="F:catalytic activity"/>
    <property type="evidence" value="ECO:0007669"/>
    <property type="project" value="UniProtKB-ARBA"/>
</dbReference>
<keyword evidence="4 6" id="KW-0472">Membrane</keyword>
<dbReference type="PROSITE" id="PS50887">
    <property type="entry name" value="GGDEF"/>
    <property type="match status" value="1"/>
</dbReference>
<accession>A0A4R3P1T2</accession>
<evidence type="ECO:0000259" key="8">
    <source>
        <dbReference type="PROSITE" id="PS50839"/>
    </source>
</evidence>
<evidence type="ECO:0000256" key="6">
    <source>
        <dbReference type="SAM" id="Phobius"/>
    </source>
</evidence>
<dbReference type="InterPro" id="IPR043128">
    <property type="entry name" value="Rev_trsase/Diguanyl_cyclase"/>
</dbReference>
<feature type="transmembrane region" description="Helical" evidence="6">
    <location>
        <begin position="271"/>
        <end position="291"/>
    </location>
</feature>
<dbReference type="NCBIfam" id="TIGR00254">
    <property type="entry name" value="GGDEF"/>
    <property type="match status" value="1"/>
</dbReference>
<dbReference type="GO" id="GO:0007165">
    <property type="term" value="P:signal transduction"/>
    <property type="evidence" value="ECO:0007669"/>
    <property type="project" value="UniProtKB-ARBA"/>
</dbReference>
<sequence>MARESETQAFAKKRRITLGDVLALLATLLVIASVYAANHQVRSNYLANLRLQTAERLSLKATRLTGEISSLVSLVEGLGATVAQEPDISAQTFNARADDLLRHTDIVKSLALARDLKIQIVYPLEKNEDALGLNYKDHPNQLTVIKKALTTKSAMVDGPIDLVQGGAALLVFVPLYTSDTANAWGLMSAIIDLERLFSESNWIADTSDLTVGVAVQNPDGSRGRAVYGNPDAFSGLPVEQTISFAETQWTIAARPASGWKEPTRRIIERNVIIDGTGLIIILAIWGIVFLMRERGRNLDVLKDREKKLKSLSERMRIALQASKIGVWEFNVETHDMFWDNRMREIYEVPDGADLPDLNEWASRLHPEDREREMENISRSIEDKKDFQSTFRIIREDGSVRFIRVLGSSYFEPNQGQNLIGVNADVTQDMQLQEDLRQSNIEANRRNQALQDAHKRLKHTALHDTLTGIPNRKFLEDAFVTGFEPSSLEPPYAALHIDLDRFKEINDTLGHAGGDAMLRHVARMLTSLSVPGDFIARVGGDEFVIVTHWDGNDEEMSRRAKAIITALSKPFHYASHQCRVSASVGIAWSDEVSASAMRDTLVNASIAVAEAKKAGRARSIIFNATLKTAAINTKRLADEILAGLENDEFFAFYQPQITARSHQLAGVEALVRWNHPEHGILSPAAFITTAETIGAIARIDSAVLKHASRQHQIWRENNVNVPRIAVNLSAQRLSDETLIKAIQEHKFEPGVLSFEFVESISFDEPDAKIDEIAEQIRAMGIDIEIDDFGTGYASITSLLSLSPKRLKVDRQLVQPVTTDPRQRRLVGSIVEIGRSLGIEIIAEGVETIEQVEILERLGCDIFQGYLFSKPMPGDQLAQFAQEKPWLRLFQDQLH</sequence>
<dbReference type="InterPro" id="IPR013655">
    <property type="entry name" value="PAS_fold_3"/>
</dbReference>
<dbReference type="PANTHER" id="PTHR44757:SF2">
    <property type="entry name" value="BIOFILM ARCHITECTURE MAINTENANCE PROTEIN MBAA"/>
    <property type="match status" value="1"/>
</dbReference>
<dbReference type="SMART" id="SM01079">
    <property type="entry name" value="CHASE"/>
    <property type="match status" value="1"/>
</dbReference>
<evidence type="ECO:0000256" key="2">
    <source>
        <dbReference type="ARBA" id="ARBA00022692"/>
    </source>
</evidence>
<gene>
    <name evidence="11" type="ORF">EDC90_100976</name>
</gene>
<dbReference type="CDD" id="cd00130">
    <property type="entry name" value="PAS"/>
    <property type="match status" value="1"/>
</dbReference>
<evidence type="ECO:0000259" key="10">
    <source>
        <dbReference type="PROSITE" id="PS50887"/>
    </source>
</evidence>
<dbReference type="SUPFAM" id="SSF55785">
    <property type="entry name" value="PYP-like sensor domain (PAS domain)"/>
    <property type="match status" value="1"/>
</dbReference>
<evidence type="ECO:0000259" key="9">
    <source>
        <dbReference type="PROSITE" id="PS50883"/>
    </source>
</evidence>
<dbReference type="EMBL" id="SMAR01000009">
    <property type="protein sequence ID" value="TCT40354.1"/>
    <property type="molecule type" value="Genomic_DNA"/>
</dbReference>
<evidence type="ECO:0000256" key="4">
    <source>
        <dbReference type="ARBA" id="ARBA00023136"/>
    </source>
</evidence>
<feature type="coiled-coil region" evidence="5">
    <location>
        <begin position="432"/>
        <end position="459"/>
    </location>
</feature>
<dbReference type="AlphaFoldDB" id="A0A4R3P1T2"/>
<dbReference type="InterPro" id="IPR006189">
    <property type="entry name" value="CHASE_dom"/>
</dbReference>
<keyword evidence="12" id="KW-1185">Reference proteome</keyword>
<feature type="domain" description="EAL" evidence="9">
    <location>
        <begin position="632"/>
        <end position="883"/>
    </location>
</feature>
<dbReference type="NCBIfam" id="TIGR00229">
    <property type="entry name" value="sensory_box"/>
    <property type="match status" value="1"/>
</dbReference>
<dbReference type="SUPFAM" id="SSF55073">
    <property type="entry name" value="Nucleotide cyclase"/>
    <property type="match status" value="1"/>
</dbReference>
<dbReference type="PROSITE" id="PS50113">
    <property type="entry name" value="PAC"/>
    <property type="match status" value="1"/>
</dbReference>
<dbReference type="Gene3D" id="3.30.450.20">
    <property type="entry name" value="PAS domain"/>
    <property type="match status" value="1"/>
</dbReference>
<dbReference type="InterPro" id="IPR035919">
    <property type="entry name" value="EAL_sf"/>
</dbReference>
<dbReference type="Pfam" id="PF08447">
    <property type="entry name" value="PAS_3"/>
    <property type="match status" value="1"/>
</dbReference>
<organism evidence="11 12">
    <name type="scientific">Martelella mediterranea</name>
    <dbReference type="NCBI Taxonomy" id="293089"/>
    <lineage>
        <taxon>Bacteria</taxon>
        <taxon>Pseudomonadati</taxon>
        <taxon>Pseudomonadota</taxon>
        <taxon>Alphaproteobacteria</taxon>
        <taxon>Hyphomicrobiales</taxon>
        <taxon>Aurantimonadaceae</taxon>
        <taxon>Martelella</taxon>
    </lineage>
</organism>